<accession>A0A0C9RCN7</accession>
<organism evidence="5">
    <name type="scientific">Fopius arisanus</name>
    <dbReference type="NCBI Taxonomy" id="64838"/>
    <lineage>
        <taxon>Eukaryota</taxon>
        <taxon>Metazoa</taxon>
        <taxon>Ecdysozoa</taxon>
        <taxon>Arthropoda</taxon>
        <taxon>Hexapoda</taxon>
        <taxon>Insecta</taxon>
        <taxon>Pterygota</taxon>
        <taxon>Neoptera</taxon>
        <taxon>Endopterygota</taxon>
        <taxon>Hymenoptera</taxon>
        <taxon>Apocrita</taxon>
        <taxon>Ichneumonoidea</taxon>
        <taxon>Braconidae</taxon>
        <taxon>Opiinae</taxon>
        <taxon>Fopius</taxon>
    </lineage>
</organism>
<keyword evidence="2" id="KW-0067">ATP-binding</keyword>
<dbReference type="Gene3D" id="3.40.50.300">
    <property type="entry name" value="P-loop containing nucleotide triphosphate hydrolases"/>
    <property type="match status" value="1"/>
</dbReference>
<evidence type="ECO:0000256" key="1">
    <source>
        <dbReference type="ARBA" id="ARBA00022741"/>
    </source>
</evidence>
<evidence type="ECO:0000313" key="5">
    <source>
        <dbReference type="EMBL" id="JAG80649.1"/>
    </source>
</evidence>
<dbReference type="SUPFAM" id="SSF52540">
    <property type="entry name" value="P-loop containing nucleoside triphosphate hydrolases"/>
    <property type="match status" value="1"/>
</dbReference>
<dbReference type="FunFam" id="3.40.50.300:FF:000827">
    <property type="entry name" value="KTI12 chromatin-associated homolog"/>
    <property type="match status" value="1"/>
</dbReference>
<evidence type="ECO:0000256" key="3">
    <source>
        <dbReference type="ARBA" id="ARBA00025768"/>
    </source>
</evidence>
<sequence>MSSIMEIHPKFFEVMSSVLLQDPEKMPLIIITGIPSSGKTRRALEIKSFLEDKNKKVEVLSESELVIKSGFDKNDFYMDSKKEKAIRSEIRSSVQRTLNSKDVLIVDGSNYIKGSRYELFCLSKLYKTPQCTIHCDLPGEHAWLLNCDREEDRYSRDTFDALLLRYETPNNKNRWDSPLFSVTPEDKLPLDDIYHSLYSVDAPKPNMSTQSPTVSATNYLYELDKITQEIVNVVTAADQMGITSDIKLPSYNLIVDRSTSAAQLTRLRRQFLTYSKMHQVDLNQIAQLFVQYLNKSI</sequence>
<dbReference type="InterPro" id="IPR013641">
    <property type="entry name" value="KTI12/PSTK"/>
</dbReference>
<keyword evidence="1" id="KW-0547">Nucleotide-binding</keyword>
<proteinExistence type="inferred from homology"/>
<dbReference type="GO" id="GO:0006357">
    <property type="term" value="P:regulation of transcription by RNA polymerase II"/>
    <property type="evidence" value="ECO:0007669"/>
    <property type="project" value="UniProtKB-ARBA"/>
</dbReference>
<protein>
    <recommendedName>
        <fullName evidence="4">Protein KTI12 homolog</fullName>
    </recommendedName>
</protein>
<evidence type="ECO:0000256" key="2">
    <source>
        <dbReference type="ARBA" id="ARBA00022840"/>
    </source>
</evidence>
<reference evidence="5" key="1">
    <citation type="submission" date="2015-01" db="EMBL/GenBank/DDBJ databases">
        <title>Transcriptome Assembly of Fopius arisanus.</title>
        <authorList>
            <person name="Geib S."/>
        </authorList>
    </citation>
    <scope>NUCLEOTIDE SEQUENCE</scope>
</reference>
<name>A0A0C9RCN7_9HYME</name>
<dbReference type="Pfam" id="PF08433">
    <property type="entry name" value="KTI12"/>
    <property type="match status" value="1"/>
</dbReference>
<evidence type="ECO:0000256" key="4">
    <source>
        <dbReference type="ARBA" id="ARBA00026170"/>
    </source>
</evidence>
<dbReference type="GO" id="GO:0006400">
    <property type="term" value="P:tRNA modification"/>
    <property type="evidence" value="ECO:0007669"/>
    <property type="project" value="UniProtKB-ARBA"/>
</dbReference>
<dbReference type="AlphaFoldDB" id="A0A0C9RCN7"/>
<dbReference type="EMBL" id="GBYB01010882">
    <property type="protein sequence ID" value="JAG80649.1"/>
    <property type="molecule type" value="Transcribed_RNA"/>
</dbReference>
<dbReference type="PANTHER" id="PTHR12435">
    <property type="match status" value="1"/>
</dbReference>
<gene>
    <name evidence="5" type="primary">kti12</name>
    <name evidence="5" type="ORF">g.25666</name>
</gene>
<dbReference type="GO" id="GO:0005524">
    <property type="term" value="F:ATP binding"/>
    <property type="evidence" value="ECO:0007669"/>
    <property type="project" value="UniProtKB-KW"/>
</dbReference>
<dbReference type="InterPro" id="IPR027417">
    <property type="entry name" value="P-loop_NTPase"/>
</dbReference>
<comment type="similarity">
    <text evidence="3">Belongs to the KTI12 family.</text>
</comment>